<evidence type="ECO:0000256" key="7">
    <source>
        <dbReference type="SAM" id="MobiDB-lite"/>
    </source>
</evidence>
<evidence type="ECO:0000259" key="8">
    <source>
        <dbReference type="PROSITE" id="PS50011"/>
    </source>
</evidence>
<feature type="compositionally biased region" description="Low complexity" evidence="7">
    <location>
        <begin position="61"/>
        <end position="73"/>
    </location>
</feature>
<dbReference type="PANTHER" id="PTHR47983:SF37">
    <property type="entry name" value="OS03G0226300 PROTEIN"/>
    <property type="match status" value="1"/>
</dbReference>
<evidence type="ECO:0000313" key="10">
    <source>
        <dbReference type="Proteomes" id="UP000604825"/>
    </source>
</evidence>
<reference evidence="9" key="1">
    <citation type="submission" date="2020-10" db="EMBL/GenBank/DDBJ databases">
        <authorList>
            <person name="Han B."/>
            <person name="Lu T."/>
            <person name="Zhao Q."/>
            <person name="Huang X."/>
            <person name="Zhao Y."/>
        </authorList>
    </citation>
    <scope>NUCLEOTIDE SEQUENCE</scope>
</reference>
<keyword evidence="1" id="KW-0597">Phosphoprotein</keyword>
<accession>A0A811M7N5</accession>
<protein>
    <recommendedName>
        <fullName evidence="8">Protein kinase domain-containing protein</fullName>
    </recommendedName>
</protein>
<dbReference type="Gene3D" id="1.10.510.10">
    <property type="entry name" value="Transferase(Phosphotransferase) domain 1"/>
    <property type="match status" value="1"/>
</dbReference>
<dbReference type="InterPro" id="IPR052101">
    <property type="entry name" value="Plant_StressResp_Kinase"/>
</dbReference>
<evidence type="ECO:0000256" key="1">
    <source>
        <dbReference type="ARBA" id="ARBA00022553"/>
    </source>
</evidence>
<dbReference type="InterPro" id="IPR017441">
    <property type="entry name" value="Protein_kinase_ATP_BS"/>
</dbReference>
<keyword evidence="5 6" id="KW-0067">ATP-binding</keyword>
<evidence type="ECO:0000256" key="4">
    <source>
        <dbReference type="ARBA" id="ARBA00022777"/>
    </source>
</evidence>
<dbReference type="SUPFAM" id="SSF56112">
    <property type="entry name" value="Protein kinase-like (PK-like)"/>
    <property type="match status" value="1"/>
</dbReference>
<keyword evidence="3 6" id="KW-0547">Nucleotide-binding</keyword>
<keyword evidence="2" id="KW-0808">Transferase</keyword>
<dbReference type="PROSITE" id="PS50011">
    <property type="entry name" value="PROTEIN_KINASE_DOM"/>
    <property type="match status" value="1"/>
</dbReference>
<feature type="region of interest" description="Disordered" evidence="7">
    <location>
        <begin position="60"/>
        <end position="96"/>
    </location>
</feature>
<evidence type="ECO:0000256" key="5">
    <source>
        <dbReference type="ARBA" id="ARBA00022840"/>
    </source>
</evidence>
<dbReference type="InterPro" id="IPR000719">
    <property type="entry name" value="Prot_kinase_dom"/>
</dbReference>
<comment type="caution">
    <text evidence="9">The sequence shown here is derived from an EMBL/GenBank/DDBJ whole genome shotgun (WGS) entry which is preliminary data.</text>
</comment>
<dbReference type="GO" id="GO:0004672">
    <property type="term" value="F:protein kinase activity"/>
    <property type="evidence" value="ECO:0007669"/>
    <property type="project" value="InterPro"/>
</dbReference>
<dbReference type="PROSITE" id="PS00107">
    <property type="entry name" value="PROTEIN_KINASE_ATP"/>
    <property type="match status" value="1"/>
</dbReference>
<feature type="domain" description="Protein kinase" evidence="8">
    <location>
        <begin position="118"/>
        <end position="335"/>
    </location>
</feature>
<keyword evidence="10" id="KW-1185">Reference proteome</keyword>
<dbReference type="Proteomes" id="UP000604825">
    <property type="component" value="Unassembled WGS sequence"/>
</dbReference>
<feature type="binding site" evidence="6">
    <location>
        <position position="147"/>
    </location>
    <ligand>
        <name>ATP</name>
        <dbReference type="ChEBI" id="CHEBI:30616"/>
    </ligand>
</feature>
<organism evidence="9 10">
    <name type="scientific">Miscanthus lutarioriparius</name>
    <dbReference type="NCBI Taxonomy" id="422564"/>
    <lineage>
        <taxon>Eukaryota</taxon>
        <taxon>Viridiplantae</taxon>
        <taxon>Streptophyta</taxon>
        <taxon>Embryophyta</taxon>
        <taxon>Tracheophyta</taxon>
        <taxon>Spermatophyta</taxon>
        <taxon>Magnoliopsida</taxon>
        <taxon>Liliopsida</taxon>
        <taxon>Poales</taxon>
        <taxon>Poaceae</taxon>
        <taxon>PACMAD clade</taxon>
        <taxon>Panicoideae</taxon>
        <taxon>Andropogonodae</taxon>
        <taxon>Andropogoneae</taxon>
        <taxon>Saccharinae</taxon>
        <taxon>Miscanthus</taxon>
    </lineage>
</organism>
<dbReference type="OrthoDB" id="4062651at2759"/>
<dbReference type="GO" id="GO:0005524">
    <property type="term" value="F:ATP binding"/>
    <property type="evidence" value="ECO:0007669"/>
    <property type="project" value="UniProtKB-UniRule"/>
</dbReference>
<dbReference type="InterPro" id="IPR001245">
    <property type="entry name" value="Ser-Thr/Tyr_kinase_cat_dom"/>
</dbReference>
<keyword evidence="4" id="KW-0418">Kinase</keyword>
<evidence type="ECO:0000256" key="2">
    <source>
        <dbReference type="ARBA" id="ARBA00022679"/>
    </source>
</evidence>
<evidence type="ECO:0000313" key="9">
    <source>
        <dbReference type="EMBL" id="CAD6202779.1"/>
    </source>
</evidence>
<dbReference type="InterPro" id="IPR011009">
    <property type="entry name" value="Kinase-like_dom_sf"/>
</dbReference>
<proteinExistence type="predicted"/>
<evidence type="ECO:0000256" key="3">
    <source>
        <dbReference type="ARBA" id="ARBA00022741"/>
    </source>
</evidence>
<dbReference type="FunFam" id="3.30.200.20:FF:000411">
    <property type="entry name" value="Pti1 kinase-like protein"/>
    <property type="match status" value="1"/>
</dbReference>
<sequence>MEASISSRNLPILQQLFIRRHPRPIRSTGSAAKLHISTVVQEVKPANKMICCGGTEEDTYAAPASRHPAAPRSTSQYNAGRGKPRGPNAPRSSGLPKVLPIDVPAISMGELNNITGNFGQNALIGEGSYGKIYHAVLTSGEPVAIKKLDPSVSSDSVADFSAQLSMVSRLKNEYFLQLMGYYLDDSHRILVYQFASHGSLHDTLHGSTLLSGLFANAMACDLYAMTGVLTHKSDVYSFGVILLELLTGRKPVDHTMPKGQQSLVTWATPRLSEDKVSQCVDPKLGDDYPPKAVAKMAAVAALCVQYESDFRPNMTIVVKALQPLVKAAAATAGGA</sequence>
<dbReference type="PANTHER" id="PTHR47983">
    <property type="entry name" value="PTO-INTERACTING PROTEIN 1-LIKE"/>
    <property type="match status" value="1"/>
</dbReference>
<dbReference type="AlphaFoldDB" id="A0A811M7N5"/>
<evidence type="ECO:0000256" key="6">
    <source>
        <dbReference type="PROSITE-ProRule" id="PRU10141"/>
    </source>
</evidence>
<name>A0A811M7N5_9POAL</name>
<dbReference type="EMBL" id="CAJGYO010000001">
    <property type="protein sequence ID" value="CAD6202779.1"/>
    <property type="molecule type" value="Genomic_DNA"/>
</dbReference>
<gene>
    <name evidence="9" type="ORF">NCGR_LOCUS1017</name>
</gene>
<dbReference type="Pfam" id="PF07714">
    <property type="entry name" value="PK_Tyr_Ser-Thr"/>
    <property type="match status" value="2"/>
</dbReference>
<dbReference type="Gene3D" id="3.30.200.20">
    <property type="entry name" value="Phosphorylase Kinase, domain 1"/>
    <property type="match status" value="1"/>
</dbReference>